<evidence type="ECO:0000256" key="1">
    <source>
        <dbReference type="ARBA" id="ARBA00006484"/>
    </source>
</evidence>
<sequence>MVGLPTFRDRVAVVTGGASGIGRAVAAALVAEGAEVVIIDLDPASTATAAQSIGTGYLPVDVTDPEAMARAAADVVAMFGRVDLLINNAGIAVAEAFLEMDIDTARRVLDVNLWGVIHGLRAFVPMIERTSTDGFVVNTASLGGLRTAPGLSAYSMSKFAVVALTETLAEELAARRSRVGVGVLLPGRVATGLGRAAGRSNDPVPKTGEPVLAPEQVAAILLPAIVRGDLYIVTHPEARGTIEARHRALEAAFHV</sequence>
<evidence type="ECO:0000259" key="4">
    <source>
        <dbReference type="SMART" id="SM00822"/>
    </source>
</evidence>
<protein>
    <recommendedName>
        <fullName evidence="4">Ketoreductase domain-containing protein</fullName>
    </recommendedName>
</protein>
<dbReference type="InterPro" id="IPR057326">
    <property type="entry name" value="KR_dom"/>
</dbReference>
<dbReference type="Proteomes" id="UP000638263">
    <property type="component" value="Unassembled WGS sequence"/>
</dbReference>
<dbReference type="AlphaFoldDB" id="A0A917RKC6"/>
<accession>A0A917RKC6</accession>
<reference evidence="5" key="1">
    <citation type="journal article" date="2014" name="Int. J. Syst. Evol. Microbiol.">
        <title>Complete genome sequence of Corynebacterium casei LMG S-19264T (=DSM 44701T), isolated from a smear-ripened cheese.</title>
        <authorList>
            <consortium name="US DOE Joint Genome Institute (JGI-PGF)"/>
            <person name="Walter F."/>
            <person name="Albersmeier A."/>
            <person name="Kalinowski J."/>
            <person name="Ruckert C."/>
        </authorList>
    </citation>
    <scope>NUCLEOTIDE SEQUENCE</scope>
    <source>
        <strain evidence="5">CGMCC 4.3508</strain>
    </source>
</reference>
<dbReference type="EMBL" id="BMMH01000005">
    <property type="protein sequence ID" value="GGL12685.1"/>
    <property type="molecule type" value="Genomic_DNA"/>
</dbReference>
<evidence type="ECO:0000256" key="2">
    <source>
        <dbReference type="ARBA" id="ARBA00023002"/>
    </source>
</evidence>
<dbReference type="InterPro" id="IPR002347">
    <property type="entry name" value="SDR_fam"/>
</dbReference>
<dbReference type="PANTHER" id="PTHR43391:SF82">
    <property type="entry name" value="OXIDOREDUCTASE SADH-RELATED"/>
    <property type="match status" value="1"/>
</dbReference>
<dbReference type="PRINTS" id="PR00081">
    <property type="entry name" value="GDHRDH"/>
</dbReference>
<gene>
    <name evidence="5" type="ORF">GCM10011588_28940</name>
</gene>
<dbReference type="InterPro" id="IPR036291">
    <property type="entry name" value="NAD(P)-bd_dom_sf"/>
</dbReference>
<dbReference type="CDD" id="cd05233">
    <property type="entry name" value="SDR_c"/>
    <property type="match status" value="1"/>
</dbReference>
<evidence type="ECO:0000313" key="5">
    <source>
        <dbReference type="EMBL" id="GGL12685.1"/>
    </source>
</evidence>
<dbReference type="Pfam" id="PF00106">
    <property type="entry name" value="adh_short"/>
    <property type="match status" value="1"/>
</dbReference>
<dbReference type="RefSeq" id="WP_062997725.1">
    <property type="nucleotide sequence ID" value="NZ_BMMH01000005.1"/>
</dbReference>
<comment type="similarity">
    <text evidence="1 3">Belongs to the short-chain dehydrogenases/reductases (SDR) family.</text>
</comment>
<keyword evidence="2" id="KW-0560">Oxidoreductase</keyword>
<dbReference type="InterPro" id="IPR020904">
    <property type="entry name" value="Sc_DH/Rdtase_CS"/>
</dbReference>
<keyword evidence="6" id="KW-1185">Reference proteome</keyword>
<evidence type="ECO:0000256" key="3">
    <source>
        <dbReference type="RuleBase" id="RU000363"/>
    </source>
</evidence>
<organism evidence="5 6">
    <name type="scientific">Nocardia jinanensis</name>
    <dbReference type="NCBI Taxonomy" id="382504"/>
    <lineage>
        <taxon>Bacteria</taxon>
        <taxon>Bacillati</taxon>
        <taxon>Actinomycetota</taxon>
        <taxon>Actinomycetes</taxon>
        <taxon>Mycobacteriales</taxon>
        <taxon>Nocardiaceae</taxon>
        <taxon>Nocardia</taxon>
    </lineage>
</organism>
<reference evidence="5" key="2">
    <citation type="submission" date="2020-09" db="EMBL/GenBank/DDBJ databases">
        <authorList>
            <person name="Sun Q."/>
            <person name="Zhou Y."/>
        </authorList>
    </citation>
    <scope>NUCLEOTIDE SEQUENCE</scope>
    <source>
        <strain evidence="5">CGMCC 4.3508</strain>
    </source>
</reference>
<dbReference type="GO" id="GO:0016491">
    <property type="term" value="F:oxidoreductase activity"/>
    <property type="evidence" value="ECO:0007669"/>
    <property type="project" value="UniProtKB-KW"/>
</dbReference>
<dbReference type="Gene3D" id="3.40.50.720">
    <property type="entry name" value="NAD(P)-binding Rossmann-like Domain"/>
    <property type="match status" value="1"/>
</dbReference>
<comment type="caution">
    <text evidence="5">The sequence shown here is derived from an EMBL/GenBank/DDBJ whole genome shotgun (WGS) entry which is preliminary data.</text>
</comment>
<dbReference type="PROSITE" id="PS00061">
    <property type="entry name" value="ADH_SHORT"/>
    <property type="match status" value="1"/>
</dbReference>
<dbReference type="PANTHER" id="PTHR43391">
    <property type="entry name" value="RETINOL DEHYDROGENASE-RELATED"/>
    <property type="match status" value="1"/>
</dbReference>
<feature type="domain" description="Ketoreductase" evidence="4">
    <location>
        <begin position="10"/>
        <end position="192"/>
    </location>
</feature>
<dbReference type="PRINTS" id="PR00080">
    <property type="entry name" value="SDRFAMILY"/>
</dbReference>
<dbReference type="SMART" id="SM00822">
    <property type="entry name" value="PKS_KR"/>
    <property type="match status" value="1"/>
</dbReference>
<dbReference type="SUPFAM" id="SSF51735">
    <property type="entry name" value="NAD(P)-binding Rossmann-fold domains"/>
    <property type="match status" value="1"/>
</dbReference>
<proteinExistence type="inferred from homology"/>
<evidence type="ECO:0000313" key="6">
    <source>
        <dbReference type="Proteomes" id="UP000638263"/>
    </source>
</evidence>
<name>A0A917RKC6_9NOCA</name>